<reference evidence="2 3" key="1">
    <citation type="submission" date="2024-06" db="EMBL/GenBank/DDBJ databases">
        <authorList>
            <person name="Kraege A."/>
            <person name="Thomma B."/>
        </authorList>
    </citation>
    <scope>NUCLEOTIDE SEQUENCE [LARGE SCALE GENOMIC DNA]</scope>
</reference>
<evidence type="ECO:0000313" key="3">
    <source>
        <dbReference type="Proteomes" id="UP001497392"/>
    </source>
</evidence>
<dbReference type="Proteomes" id="UP001497392">
    <property type="component" value="Unassembled WGS sequence"/>
</dbReference>
<dbReference type="InterPro" id="IPR011990">
    <property type="entry name" value="TPR-like_helical_dom_sf"/>
</dbReference>
<dbReference type="PANTHER" id="PTHR40375:SF2">
    <property type="entry name" value="SPORULATION-SPECIFIC PROTEIN 22"/>
    <property type="match status" value="1"/>
</dbReference>
<dbReference type="SUPFAM" id="SSF48452">
    <property type="entry name" value="TPR-like"/>
    <property type="match status" value="1"/>
</dbReference>
<comment type="caution">
    <text evidence="2">The sequence shown here is derived from an EMBL/GenBank/DDBJ whole genome shotgun (WGS) entry which is preliminary data.</text>
</comment>
<organism evidence="2 3">
    <name type="scientific">Coccomyxa viridis</name>
    <dbReference type="NCBI Taxonomy" id="1274662"/>
    <lineage>
        <taxon>Eukaryota</taxon>
        <taxon>Viridiplantae</taxon>
        <taxon>Chlorophyta</taxon>
        <taxon>core chlorophytes</taxon>
        <taxon>Trebouxiophyceae</taxon>
        <taxon>Trebouxiophyceae incertae sedis</taxon>
        <taxon>Coccomyxaceae</taxon>
        <taxon>Coccomyxa</taxon>
    </lineage>
</organism>
<feature type="region of interest" description="Disordered" evidence="1">
    <location>
        <begin position="222"/>
        <end position="260"/>
    </location>
</feature>
<sequence>MQLEGTDQADAELLELVLHKDASAELCLAALSAALKAPRCIALKSAADIVLERFAGDATVPLRLVQALLSASEEKADPSIEDQRKSMYALLWNHATQRFTGKDYVACMDFYAAALGYAEANTKAAIAHQLAQAHLALQDLNRSMESLDIAAEHEPSSQQTSLAEGQKLLRQREAHKALDLLQPLMTCTDDSPDYLRDGVDMRAGVEEGYGLQLAGRKASSVAAAGEADSSSIADEEDDDDDDGADDEDDDDDEGDDVSSKNSLHHRLAAIFDQALDRLEAVGRDSFFGEECPAWFAKTSLRAACIAEQAKVLLPAAVLYRASGSFYGALPHPTPDDRSMQMVGYLLGAKSALKEHCKHPKCRASLGLLLELHKKASAILGAARQPDLEDLEKHRHCLADLGKSMALRLPGYGHLMVQYIERAIAHGNIPGDMMADIGYLCLIGKEKGGRRYPPSPLIPAAKAAWRAGLQLMRSQREPPCMERFAKAAQHLYVFSSEEEQLALLADIGAYVRSMESSTFPDK</sequence>
<feature type="compositionally biased region" description="Low complexity" evidence="1">
    <location>
        <begin position="222"/>
        <end position="232"/>
    </location>
</feature>
<feature type="compositionally biased region" description="Acidic residues" evidence="1">
    <location>
        <begin position="233"/>
        <end position="256"/>
    </location>
</feature>
<dbReference type="PANTHER" id="PTHR40375">
    <property type="entry name" value="SPORULATION-SPECIFIC PROTEIN 22"/>
    <property type="match status" value="1"/>
</dbReference>
<keyword evidence="3" id="KW-1185">Reference proteome</keyword>
<evidence type="ECO:0000313" key="2">
    <source>
        <dbReference type="EMBL" id="CAL5220262.1"/>
    </source>
</evidence>
<name>A0ABP1FRU8_9CHLO</name>
<evidence type="ECO:0000256" key="1">
    <source>
        <dbReference type="SAM" id="MobiDB-lite"/>
    </source>
</evidence>
<dbReference type="Gene3D" id="1.25.40.10">
    <property type="entry name" value="Tetratricopeptide repeat domain"/>
    <property type="match status" value="1"/>
</dbReference>
<proteinExistence type="predicted"/>
<dbReference type="EMBL" id="CAXHTA020000003">
    <property type="protein sequence ID" value="CAL5220262.1"/>
    <property type="molecule type" value="Genomic_DNA"/>
</dbReference>
<accession>A0ABP1FRU8</accession>
<gene>
    <name evidence="2" type="primary">g2243</name>
    <name evidence="2" type="ORF">VP750_LOCUS1921</name>
</gene>
<protein>
    <submittedName>
        <fullName evidence="2">G2243 protein</fullName>
    </submittedName>
</protein>
<dbReference type="InterPro" id="IPR039057">
    <property type="entry name" value="Spo22/ZIP4"/>
</dbReference>